<dbReference type="GO" id="GO:0008610">
    <property type="term" value="P:lipid biosynthetic process"/>
    <property type="evidence" value="ECO:0007669"/>
    <property type="project" value="UniProtKB-ARBA"/>
</dbReference>
<dbReference type="GO" id="GO:0005829">
    <property type="term" value="C:cytosol"/>
    <property type="evidence" value="ECO:0007669"/>
    <property type="project" value="TreeGrafter"/>
</dbReference>
<dbReference type="PROSITE" id="PS50075">
    <property type="entry name" value="CARRIER"/>
    <property type="match status" value="1"/>
</dbReference>
<accession>A0A7K0DRS5</accession>
<proteinExistence type="predicted"/>
<dbReference type="InterPro" id="IPR009081">
    <property type="entry name" value="PP-bd_ACP"/>
</dbReference>
<dbReference type="SMART" id="SM00823">
    <property type="entry name" value="PKS_PP"/>
    <property type="match status" value="1"/>
</dbReference>
<dbReference type="Gene3D" id="3.30.559.30">
    <property type="entry name" value="Nonribosomal peptide synthetase, condensation domain"/>
    <property type="match status" value="1"/>
</dbReference>
<dbReference type="PROSITE" id="PS00012">
    <property type="entry name" value="PHOSPHOPANTETHEINE"/>
    <property type="match status" value="1"/>
</dbReference>
<keyword evidence="7" id="KW-1185">Reference proteome</keyword>
<dbReference type="GO" id="GO:0047527">
    <property type="term" value="F:2,3-dihydroxybenzoate-serine ligase activity"/>
    <property type="evidence" value="ECO:0007669"/>
    <property type="project" value="TreeGrafter"/>
</dbReference>
<keyword evidence="3" id="KW-0597">Phosphoprotein</keyword>
<dbReference type="SUPFAM" id="SSF52777">
    <property type="entry name" value="CoA-dependent acyltransferases"/>
    <property type="match status" value="2"/>
</dbReference>
<evidence type="ECO:0000256" key="2">
    <source>
        <dbReference type="ARBA" id="ARBA00022450"/>
    </source>
</evidence>
<dbReference type="Gene3D" id="3.30.300.30">
    <property type="match status" value="1"/>
</dbReference>
<reference evidence="6 7" key="1">
    <citation type="submission" date="2019-10" db="EMBL/GenBank/DDBJ databases">
        <title>Nocardia macrotermitis sp. nov. and Nocardia aurantia sp. nov., isolated from the gut of fungus growing-termite Macrotermes natalensis.</title>
        <authorList>
            <person name="Benndorf R."/>
            <person name="Schwitalla J."/>
            <person name="Martin K."/>
            <person name="De Beer W."/>
            <person name="Kaster A.-K."/>
            <person name="Vollmers J."/>
            <person name="Poulsen M."/>
            <person name="Beemelmanns C."/>
        </authorList>
    </citation>
    <scope>NUCLEOTIDE SEQUENCE [LARGE SCALE GENOMIC DNA]</scope>
    <source>
        <strain evidence="6 7">RB56</strain>
    </source>
</reference>
<organism evidence="6 7">
    <name type="scientific">Nocardia aurantia</name>
    <dbReference type="NCBI Taxonomy" id="2585199"/>
    <lineage>
        <taxon>Bacteria</taxon>
        <taxon>Bacillati</taxon>
        <taxon>Actinomycetota</taxon>
        <taxon>Actinomycetes</taxon>
        <taxon>Mycobacteriales</taxon>
        <taxon>Nocardiaceae</taxon>
        <taxon>Nocardia</taxon>
    </lineage>
</organism>
<dbReference type="Gene3D" id="3.40.50.980">
    <property type="match status" value="2"/>
</dbReference>
<dbReference type="InterPro" id="IPR010071">
    <property type="entry name" value="AA_adenyl_dom"/>
</dbReference>
<name>A0A7K0DRS5_9NOCA</name>
<dbReference type="InterPro" id="IPR020845">
    <property type="entry name" value="AMP-binding_CS"/>
</dbReference>
<dbReference type="Proteomes" id="UP000431401">
    <property type="component" value="Unassembled WGS sequence"/>
</dbReference>
<comment type="caution">
    <text evidence="6">The sequence shown here is derived from an EMBL/GenBank/DDBJ whole genome shotgun (WGS) entry which is preliminary data.</text>
</comment>
<comment type="cofactor">
    <cofactor evidence="1">
        <name>pantetheine 4'-phosphate</name>
        <dbReference type="ChEBI" id="CHEBI:47942"/>
    </cofactor>
</comment>
<feature type="domain" description="Carrier" evidence="5">
    <location>
        <begin position="1030"/>
        <end position="1105"/>
    </location>
</feature>
<dbReference type="InterPro" id="IPR001031">
    <property type="entry name" value="Thioesterase"/>
</dbReference>
<dbReference type="SUPFAM" id="SSF47336">
    <property type="entry name" value="ACP-like"/>
    <property type="match status" value="1"/>
</dbReference>
<dbReference type="InterPro" id="IPR025110">
    <property type="entry name" value="AMP-bd_C"/>
</dbReference>
<dbReference type="Gene3D" id="2.30.38.10">
    <property type="entry name" value="Luciferase, Domain 3"/>
    <property type="match status" value="1"/>
</dbReference>
<dbReference type="GO" id="GO:0043041">
    <property type="term" value="P:amino acid activation for nonribosomal peptide biosynthetic process"/>
    <property type="evidence" value="ECO:0007669"/>
    <property type="project" value="TreeGrafter"/>
</dbReference>
<dbReference type="InterPro" id="IPR006162">
    <property type="entry name" value="Ppantetheine_attach_site"/>
</dbReference>
<dbReference type="NCBIfam" id="TIGR01733">
    <property type="entry name" value="AA-adenyl-dom"/>
    <property type="match status" value="1"/>
</dbReference>
<dbReference type="InterPro" id="IPR029058">
    <property type="entry name" value="AB_hydrolase_fold"/>
</dbReference>
<dbReference type="InterPro" id="IPR000873">
    <property type="entry name" value="AMP-dep_synth/lig_dom"/>
</dbReference>
<keyword evidence="2" id="KW-0596">Phosphopantetheine</keyword>
<evidence type="ECO:0000256" key="1">
    <source>
        <dbReference type="ARBA" id="ARBA00001957"/>
    </source>
</evidence>
<dbReference type="InterPro" id="IPR001242">
    <property type="entry name" value="Condensation_dom"/>
</dbReference>
<dbReference type="Gene3D" id="3.30.559.10">
    <property type="entry name" value="Chloramphenicol acetyltransferase-like domain"/>
    <property type="match status" value="1"/>
</dbReference>
<dbReference type="InterPro" id="IPR023213">
    <property type="entry name" value="CAT-like_dom_sf"/>
</dbReference>
<gene>
    <name evidence="6" type="primary">dhbF_3</name>
    <name evidence="6" type="ORF">NRB56_38910</name>
</gene>
<dbReference type="UniPathway" id="UPA00011"/>
<evidence type="ECO:0000313" key="6">
    <source>
        <dbReference type="EMBL" id="MQY28308.1"/>
    </source>
</evidence>
<dbReference type="EMBL" id="WEGI01000008">
    <property type="protein sequence ID" value="MQY28308.1"/>
    <property type="molecule type" value="Genomic_DNA"/>
</dbReference>
<dbReference type="Pfam" id="PF00550">
    <property type="entry name" value="PP-binding"/>
    <property type="match status" value="1"/>
</dbReference>
<dbReference type="SUPFAM" id="SSF53474">
    <property type="entry name" value="alpha/beta-Hydrolases"/>
    <property type="match status" value="1"/>
</dbReference>
<dbReference type="PANTHER" id="PTHR45527:SF1">
    <property type="entry name" value="FATTY ACID SYNTHASE"/>
    <property type="match status" value="1"/>
</dbReference>
<evidence type="ECO:0000313" key="7">
    <source>
        <dbReference type="Proteomes" id="UP000431401"/>
    </source>
</evidence>
<dbReference type="PROSITE" id="PS00455">
    <property type="entry name" value="AMP_BINDING"/>
    <property type="match status" value="1"/>
</dbReference>
<dbReference type="InterPro" id="IPR045851">
    <property type="entry name" value="AMP-bd_C_sf"/>
</dbReference>
<dbReference type="Pfam" id="PF00501">
    <property type="entry name" value="AMP-binding"/>
    <property type="match status" value="1"/>
</dbReference>
<feature type="compositionally biased region" description="Low complexity" evidence="4">
    <location>
        <begin position="11"/>
        <end position="21"/>
    </location>
</feature>
<protein>
    <submittedName>
        <fullName evidence="6">Dimodular nonribosomal peptide synthase</fullName>
    </submittedName>
</protein>
<dbReference type="GO" id="GO:0009366">
    <property type="term" value="C:enterobactin synthetase complex"/>
    <property type="evidence" value="ECO:0007669"/>
    <property type="project" value="TreeGrafter"/>
</dbReference>
<dbReference type="Pfam" id="PF13193">
    <property type="entry name" value="AMP-binding_C"/>
    <property type="match status" value="1"/>
</dbReference>
<evidence type="ECO:0000256" key="4">
    <source>
        <dbReference type="SAM" id="MobiDB-lite"/>
    </source>
</evidence>
<dbReference type="InterPro" id="IPR020806">
    <property type="entry name" value="PKS_PP-bd"/>
</dbReference>
<evidence type="ECO:0000256" key="3">
    <source>
        <dbReference type="ARBA" id="ARBA00022553"/>
    </source>
</evidence>
<dbReference type="Pfam" id="PF00975">
    <property type="entry name" value="Thioesterase"/>
    <property type="match status" value="1"/>
</dbReference>
<sequence>MTGADDGSQGAPGATAVATGPDFGTEMRNGGKGVNALCTDRAVHLGTPPPAAPTAIGPDIEYPLSVAQLRWWVAQQLYPEVPNTVALYLDMAGRIDVDLLRHCAAQSAWELQSPHLRFRLVDGQPRQYLDPHAFSVPRIEDVSRRPDPIAAATEIMERDYRLPMDLLRDRLSLATLFRVGPDRHLLYLRSHHIVLDGVGTVAVLRRTTELYALTVDPASFGDDEAADALLRMRASTQRPKWHTGITATQRPMSMLEILEDERAYRESPRARADSAYWHEQLAEGGEVVGLAGRRAAPMPLPHRVEATLPEATALLLEAAQERSGASFPELTVAAFACYLSAMSGNEDVVLSLPVAARATAALRRSAGSVSNVVPLRLKAIRGGTVAAAVEQVRTRVIGALRHQRYRYEDMMHDRGDYQVVRGGFGPVLNALGMIEPLQLGAMTAQARLMSLGMVEDLLVNGFQLGPDARAASIDMQANPALYSADTLAWHHRGFLAYFHRFLDAEPDQVVRTLDPEPAPPPAARPRTAEGRLLPDLLCANMSSTGVALADGTRSWTYRELDEISARWARELIDHGAGPGTVVTLAVPRSAESVLALLAVARTGAAFAPVDPADPARFLASLVADSGARLGLTTRATLTMLPPEVTWLAMDDPELAARVARRSGEPVTDRDRISALHPDHPAYVIYTSGTTGRPKGVLVGHRGLGALTDHIVDRYRVDATARVSHANAPSFDAHLLELLSAFASGARLVVVPPAVVAGTELRRLLESERITHFLTTPAVLATLAPEDLPGLRAVVVGGEACPADLIRKWAPALRMFNGYGPTETTIMVTQSDPLVADEPAPIGAALPGVRAVVLNSRLQQVPPGGRGELYVGGPGVAHGYLGRPGTTAERFVADPFGGGERLYRTGDLVLATAATGFTFLGRADHQLTLRGRRVEPGEVETALNGLPTVGRAVVTVDTSHGNARLIGYVVPAVAGTDMDTADLIHQLRELLPAALVPTQLVQLDRLPVTAHGKVDRAALPAPAMVLQPYRAPETELQILVAEQFAAITGAERVGLDDDFFDLGGDSLMGVELSAELVAATGKAVTVRWLYTAPTVVALAERIATDDGTVADDALGVVLTLRSGGARSPLFCVHSAVPLAWCYSGLARYVSDRPVYGLQALTLSGEPRSDASIDDLAEGYVTEILRVQPHGPYNLLGWSLGGQIAHAVAVRLRQRGLAVRVLAMLDSVVFPDDMPPPPVPRMRDLLTHLLGDEPEDADSLADLTAEEAAEILATGASLGSGLTADQLTRLHRGYVDGVRLSHGYRPGVFDGDLLYFSATRGQTELFDSRMWRPHVRGRLIEHPVDATHAQLTNADVVAVIGPLLAAHLETEDAR</sequence>
<dbReference type="SUPFAM" id="SSF56801">
    <property type="entry name" value="Acetyl-CoA synthetase-like"/>
    <property type="match status" value="1"/>
</dbReference>
<evidence type="ECO:0000259" key="5">
    <source>
        <dbReference type="PROSITE" id="PS50075"/>
    </source>
</evidence>
<dbReference type="GO" id="GO:0031177">
    <property type="term" value="F:phosphopantetheine binding"/>
    <property type="evidence" value="ECO:0007669"/>
    <property type="project" value="InterPro"/>
</dbReference>
<dbReference type="PANTHER" id="PTHR45527">
    <property type="entry name" value="NONRIBOSOMAL PEPTIDE SYNTHETASE"/>
    <property type="match status" value="1"/>
</dbReference>
<feature type="region of interest" description="Disordered" evidence="4">
    <location>
        <begin position="1"/>
        <end position="28"/>
    </location>
</feature>
<dbReference type="InterPro" id="IPR036736">
    <property type="entry name" value="ACP-like_sf"/>
</dbReference>
<dbReference type="Pfam" id="PF00668">
    <property type="entry name" value="Condensation"/>
    <property type="match status" value="2"/>
</dbReference>
<dbReference type="Gene3D" id="3.40.50.1820">
    <property type="entry name" value="alpha/beta hydrolase"/>
    <property type="match status" value="1"/>
</dbReference>
<dbReference type="GO" id="GO:0009239">
    <property type="term" value="P:enterobactin biosynthetic process"/>
    <property type="evidence" value="ECO:0007669"/>
    <property type="project" value="TreeGrafter"/>
</dbReference>